<evidence type="ECO:0000313" key="2">
    <source>
        <dbReference type="EMBL" id="CAH3188489.1"/>
    </source>
</evidence>
<accession>A0ABN8SC08</accession>
<gene>
    <name evidence="2" type="ORF">PLOB_00040701</name>
</gene>
<evidence type="ECO:0000256" key="1">
    <source>
        <dbReference type="SAM" id="MobiDB-lite"/>
    </source>
</evidence>
<feature type="region of interest" description="Disordered" evidence="1">
    <location>
        <begin position="70"/>
        <end position="92"/>
    </location>
</feature>
<evidence type="ECO:0000313" key="3">
    <source>
        <dbReference type="Proteomes" id="UP001159405"/>
    </source>
</evidence>
<sequence>MPGEVPVTVVTDAGLKIGMTVFRHIDVIGEIVREVVKDPTPRSLWSAICLEEQGFFENESNIAQVVAPKYTRPSSNETPAISESSSATSLHPKPMFKNLLTWSSVLKLDKQGQNTITRGCCSSQWP</sequence>
<dbReference type="Proteomes" id="UP001159405">
    <property type="component" value="Unassembled WGS sequence"/>
</dbReference>
<dbReference type="EMBL" id="CALNXK010000628">
    <property type="protein sequence ID" value="CAH3188489.1"/>
    <property type="molecule type" value="Genomic_DNA"/>
</dbReference>
<feature type="compositionally biased region" description="Polar residues" evidence="1">
    <location>
        <begin position="72"/>
        <end position="89"/>
    </location>
</feature>
<organism evidence="2 3">
    <name type="scientific">Porites lobata</name>
    <dbReference type="NCBI Taxonomy" id="104759"/>
    <lineage>
        <taxon>Eukaryota</taxon>
        <taxon>Metazoa</taxon>
        <taxon>Cnidaria</taxon>
        <taxon>Anthozoa</taxon>
        <taxon>Hexacorallia</taxon>
        <taxon>Scleractinia</taxon>
        <taxon>Fungiina</taxon>
        <taxon>Poritidae</taxon>
        <taxon>Porites</taxon>
    </lineage>
</organism>
<keyword evidence="3" id="KW-1185">Reference proteome</keyword>
<name>A0ABN8SC08_9CNID</name>
<comment type="caution">
    <text evidence="2">The sequence shown here is derived from an EMBL/GenBank/DDBJ whole genome shotgun (WGS) entry which is preliminary data.</text>
</comment>
<proteinExistence type="predicted"/>
<protein>
    <submittedName>
        <fullName evidence="2">Uncharacterized protein</fullName>
    </submittedName>
</protein>
<reference evidence="2 3" key="1">
    <citation type="submission" date="2022-05" db="EMBL/GenBank/DDBJ databases">
        <authorList>
            <consortium name="Genoscope - CEA"/>
            <person name="William W."/>
        </authorList>
    </citation>
    <scope>NUCLEOTIDE SEQUENCE [LARGE SCALE GENOMIC DNA]</scope>
</reference>